<dbReference type="EMBL" id="JBHSAJ010000017">
    <property type="protein sequence ID" value="MFC3934446.1"/>
    <property type="molecule type" value="Genomic_DNA"/>
</dbReference>
<comment type="caution">
    <text evidence="1">The sequence shown here is derived from an EMBL/GenBank/DDBJ whole genome shotgun (WGS) entry which is preliminary data.</text>
</comment>
<dbReference type="Proteomes" id="UP001595693">
    <property type="component" value="Unassembled WGS sequence"/>
</dbReference>
<reference evidence="2" key="1">
    <citation type="journal article" date="2019" name="Int. J. Syst. Evol. Microbiol.">
        <title>The Global Catalogue of Microorganisms (GCM) 10K type strain sequencing project: providing services to taxonomists for standard genome sequencing and annotation.</title>
        <authorList>
            <consortium name="The Broad Institute Genomics Platform"/>
            <consortium name="The Broad Institute Genome Sequencing Center for Infectious Disease"/>
            <person name="Wu L."/>
            <person name="Ma J."/>
        </authorList>
    </citation>
    <scope>NUCLEOTIDE SEQUENCE [LARGE SCALE GENOMIC DNA]</scope>
    <source>
        <strain evidence="2">CCUG 2113</strain>
    </source>
</reference>
<accession>A0ABV8D7Y4</accession>
<dbReference type="RefSeq" id="WP_055393690.1">
    <property type="nucleotide sequence ID" value="NZ_JAMXAX010000028.1"/>
</dbReference>
<keyword evidence="2" id="KW-1185">Reference proteome</keyword>
<gene>
    <name evidence="1" type="ORF">ACFOW3_07400</name>
</gene>
<name>A0ABV8D7Y4_9BURK</name>
<protein>
    <submittedName>
        <fullName evidence="1">Uncharacterized protein</fullName>
    </submittedName>
</protein>
<evidence type="ECO:0000313" key="2">
    <source>
        <dbReference type="Proteomes" id="UP001595693"/>
    </source>
</evidence>
<sequence length="76" mass="7600">MSIAAAAAAAAAKASVHVDYENPVGYGRCSSAIEGSAGYGNPFTVAVGGTKVALKTDLESEHVRVGARDAGITVTY</sequence>
<proteinExistence type="predicted"/>
<evidence type="ECO:0000313" key="1">
    <source>
        <dbReference type="EMBL" id="MFC3934446.1"/>
    </source>
</evidence>
<organism evidence="1 2">
    <name type="scientific">Acidovorax facilis</name>
    <dbReference type="NCBI Taxonomy" id="12917"/>
    <lineage>
        <taxon>Bacteria</taxon>
        <taxon>Pseudomonadati</taxon>
        <taxon>Pseudomonadota</taxon>
        <taxon>Betaproteobacteria</taxon>
        <taxon>Burkholderiales</taxon>
        <taxon>Comamonadaceae</taxon>
        <taxon>Acidovorax</taxon>
    </lineage>
</organism>